<dbReference type="AlphaFoldDB" id="A0A8T1LWQ4"/>
<feature type="region of interest" description="Disordered" evidence="1">
    <location>
        <begin position="38"/>
        <end position="97"/>
    </location>
</feature>
<reference evidence="2 3" key="1">
    <citation type="journal article" date="2018" name="Biotechnol. Adv.">
        <title>Improved genomic resources and new bioinformatic workflow for the carcinogenic parasite Clonorchis sinensis: Biotechnological implications.</title>
        <authorList>
            <person name="Wang D."/>
            <person name="Korhonen P.K."/>
            <person name="Gasser R.B."/>
            <person name="Young N.D."/>
        </authorList>
    </citation>
    <scope>NUCLEOTIDE SEQUENCE [LARGE SCALE GENOMIC DNA]</scope>
    <source>
        <strain evidence="2">Cs-k2</strain>
    </source>
</reference>
<dbReference type="EMBL" id="NIRI02000077">
    <property type="protein sequence ID" value="KAG5441082.1"/>
    <property type="molecule type" value="Genomic_DNA"/>
</dbReference>
<protein>
    <submittedName>
        <fullName evidence="2">Uncharacterized protein</fullName>
    </submittedName>
</protein>
<organism evidence="2 3">
    <name type="scientific">Clonorchis sinensis</name>
    <name type="common">Chinese liver fluke</name>
    <dbReference type="NCBI Taxonomy" id="79923"/>
    <lineage>
        <taxon>Eukaryota</taxon>
        <taxon>Metazoa</taxon>
        <taxon>Spiralia</taxon>
        <taxon>Lophotrochozoa</taxon>
        <taxon>Platyhelminthes</taxon>
        <taxon>Trematoda</taxon>
        <taxon>Digenea</taxon>
        <taxon>Opisthorchiida</taxon>
        <taxon>Opisthorchiata</taxon>
        <taxon>Opisthorchiidae</taxon>
        <taxon>Clonorchis</taxon>
    </lineage>
</organism>
<name>A0A8T1LWQ4_CLOSI</name>
<comment type="caution">
    <text evidence="2">The sequence shown here is derived from an EMBL/GenBank/DDBJ whole genome shotgun (WGS) entry which is preliminary data.</text>
</comment>
<evidence type="ECO:0000256" key="1">
    <source>
        <dbReference type="SAM" id="MobiDB-lite"/>
    </source>
</evidence>
<dbReference type="Proteomes" id="UP000286415">
    <property type="component" value="Unassembled WGS sequence"/>
</dbReference>
<feature type="compositionally biased region" description="Basic residues" evidence="1">
    <location>
        <begin position="489"/>
        <end position="500"/>
    </location>
</feature>
<sequence>MTGTTANNMCMWTCFSDDVKSLNARYHPSVIVQPITNNDVSRNRQTGFRPSDNLRKKADTDPIGKSRGCSVRTNRPPWNSCPKPVKMVAPRRASTSTSRTETAGCRLQDLCAEDRSKLARLVYELAVAQQAQEAGDSEPNAKDFALDEVKKDETVKQEVNVSRQSVQSILPEMQQCTKTVACNYGELAQSFENYRVELSRIEDELKQLRCRLPRDIQPTSKPVLQVKCEVSEAAVQPVRGSSFERSSHEGAHPVASKAVQAYEQLTGLSDRIKPQVTDSTKHDQEEFMRERNALQRQQRIISVVSGQQEQLQQLSSKVHLLSSMVLGSNTKTHQTASGAQCEVPVAPNDPMTSRLSQHQQTWHTYTSTLLPPEESSKGAFNPCTHALCGKYDISPENGRLNQEQPRLYCSRARICDSDFGTQTEVDINNTNRTNLNLIALDTPHQFSSSTNVTSVATQTIMELTGGLNPCTKNIRKAHHLEPVNESLRKPKKLKQTRSRLRSGDSSVTLTDKKIKQTNLVDEKSSSFSHRKQVFEKDSCSLNTDEGPQNLPKSTKLTVTAESLEELQNVLSILNTLDLPICGSPNQPSKFLRQRAPFSPKSTERSFGPSVEYSQPQTNRTNIITDPEEDQLLNDLFFSVH</sequence>
<evidence type="ECO:0000313" key="2">
    <source>
        <dbReference type="EMBL" id="KAG5441082.1"/>
    </source>
</evidence>
<evidence type="ECO:0000313" key="3">
    <source>
        <dbReference type="Proteomes" id="UP000286415"/>
    </source>
</evidence>
<feature type="region of interest" description="Disordered" evidence="1">
    <location>
        <begin position="591"/>
        <end position="614"/>
    </location>
</feature>
<feature type="compositionally biased region" description="Basic and acidic residues" evidence="1">
    <location>
        <begin position="52"/>
        <end position="64"/>
    </location>
</feature>
<feature type="compositionally biased region" description="Polar residues" evidence="1">
    <location>
        <begin position="38"/>
        <end position="48"/>
    </location>
</feature>
<dbReference type="OrthoDB" id="10311589at2759"/>
<feature type="compositionally biased region" description="Basic and acidic residues" evidence="1">
    <location>
        <begin position="479"/>
        <end position="488"/>
    </location>
</feature>
<feature type="region of interest" description="Disordered" evidence="1">
    <location>
        <begin position="479"/>
        <end position="508"/>
    </location>
</feature>
<accession>A0A8T1LWQ4</accession>
<keyword evidence="3" id="KW-1185">Reference proteome</keyword>
<proteinExistence type="predicted"/>
<reference evidence="2 3" key="2">
    <citation type="journal article" date="2021" name="Genomics">
        <title>High-quality reference genome for Clonorchis sinensis.</title>
        <authorList>
            <person name="Young N.D."/>
            <person name="Stroehlein A.J."/>
            <person name="Kinkar L."/>
            <person name="Wang T."/>
            <person name="Sohn W.M."/>
            <person name="Chang B.C.H."/>
            <person name="Kaur P."/>
            <person name="Weisz D."/>
            <person name="Dudchenko O."/>
            <person name="Aiden E.L."/>
            <person name="Korhonen P.K."/>
            <person name="Gasser R.B."/>
        </authorList>
    </citation>
    <scope>NUCLEOTIDE SEQUENCE [LARGE SCALE GENOMIC DNA]</scope>
    <source>
        <strain evidence="2">Cs-k2</strain>
    </source>
</reference>
<gene>
    <name evidence="2" type="ORF">CSKR_108219</name>
</gene>